<dbReference type="AlphaFoldDB" id="A0AAD1YTY4"/>
<organism evidence="2 3">
    <name type="scientific">Fraxinus pennsylvanica</name>
    <dbReference type="NCBI Taxonomy" id="56036"/>
    <lineage>
        <taxon>Eukaryota</taxon>
        <taxon>Viridiplantae</taxon>
        <taxon>Streptophyta</taxon>
        <taxon>Embryophyta</taxon>
        <taxon>Tracheophyta</taxon>
        <taxon>Spermatophyta</taxon>
        <taxon>Magnoliopsida</taxon>
        <taxon>eudicotyledons</taxon>
        <taxon>Gunneridae</taxon>
        <taxon>Pentapetalae</taxon>
        <taxon>asterids</taxon>
        <taxon>lamiids</taxon>
        <taxon>Lamiales</taxon>
        <taxon>Oleaceae</taxon>
        <taxon>Oleeae</taxon>
        <taxon>Fraxinus</taxon>
    </lineage>
</organism>
<evidence type="ECO:0000313" key="3">
    <source>
        <dbReference type="Proteomes" id="UP000834106"/>
    </source>
</evidence>
<reference evidence="2" key="1">
    <citation type="submission" date="2023-05" db="EMBL/GenBank/DDBJ databases">
        <authorList>
            <person name="Huff M."/>
        </authorList>
    </citation>
    <scope>NUCLEOTIDE SEQUENCE</scope>
</reference>
<feature type="region of interest" description="Disordered" evidence="1">
    <location>
        <begin position="94"/>
        <end position="181"/>
    </location>
</feature>
<dbReference type="PANTHER" id="PTHR34962:SF3">
    <property type="entry name" value="ABC SUBFAMILY C PROTEIN"/>
    <property type="match status" value="1"/>
</dbReference>
<keyword evidence="3" id="KW-1185">Reference proteome</keyword>
<feature type="compositionally biased region" description="Basic and acidic residues" evidence="1">
    <location>
        <begin position="127"/>
        <end position="145"/>
    </location>
</feature>
<proteinExistence type="predicted"/>
<evidence type="ECO:0000313" key="2">
    <source>
        <dbReference type="EMBL" id="CAI9756619.1"/>
    </source>
</evidence>
<accession>A0AAD1YTY4</accession>
<evidence type="ECO:0000256" key="1">
    <source>
        <dbReference type="SAM" id="MobiDB-lite"/>
    </source>
</evidence>
<feature type="compositionally biased region" description="Polar residues" evidence="1">
    <location>
        <begin position="146"/>
        <end position="173"/>
    </location>
</feature>
<gene>
    <name evidence="2" type="ORF">FPE_LOCUS4049</name>
</gene>
<feature type="compositionally biased region" description="Basic and acidic residues" evidence="1">
    <location>
        <begin position="104"/>
        <end position="119"/>
    </location>
</feature>
<name>A0AAD1YTY4_9LAMI</name>
<dbReference type="EMBL" id="OU503037">
    <property type="protein sequence ID" value="CAI9756619.1"/>
    <property type="molecule type" value="Genomic_DNA"/>
</dbReference>
<protein>
    <submittedName>
        <fullName evidence="2">Uncharacterized protein</fullName>
    </submittedName>
</protein>
<dbReference type="PANTHER" id="PTHR34962">
    <property type="entry name" value="EMBRYO DEFECTIVE 1703-RELATED"/>
    <property type="match status" value="1"/>
</dbReference>
<dbReference type="Proteomes" id="UP000834106">
    <property type="component" value="Chromosome 2"/>
</dbReference>
<sequence length="211" mass="23852">MDLDEVEIERKIDEIQTMARKARVREKRELKNNGFDKKSDKKLPVSSVGILRTADGRKIGVEKDKLHEKEGNGALMFKKKYKFKGLANILDEKPKGFTNPEYESINKFEQKGNMEKGSDLLRNGNDNNDKGDSKGSDLMHLEKKQSAPSNKLLNGNYSLNGKEVGNTQGANNNEDTKSESEPDFWWLNLPYVLVPTTLRIPNRKARLISGG</sequence>